<name>A0A2U2PBY2_9SPHI</name>
<dbReference type="RefSeq" id="WP_109417519.1">
    <property type="nucleotide sequence ID" value="NZ_QEAS01000019.1"/>
</dbReference>
<dbReference type="CDD" id="cd00082">
    <property type="entry name" value="HisKA"/>
    <property type="match status" value="1"/>
</dbReference>
<dbReference type="EC" id="2.7.13.3" evidence="2"/>
<keyword evidence="3" id="KW-0597">Phosphoprotein</keyword>
<evidence type="ECO:0000256" key="3">
    <source>
        <dbReference type="PROSITE-ProRule" id="PRU00169"/>
    </source>
</evidence>
<protein>
    <recommendedName>
        <fullName evidence="2">histidine kinase</fullName>
        <ecNumber evidence="2">2.7.13.3</ecNumber>
    </recommendedName>
</protein>
<dbReference type="InterPro" id="IPR001789">
    <property type="entry name" value="Sig_transdc_resp-reg_receiver"/>
</dbReference>
<feature type="modified residue" description="4-aspartylphosphate" evidence="3">
    <location>
        <position position="282"/>
    </location>
</feature>
<dbReference type="InterPro" id="IPR052048">
    <property type="entry name" value="ST_Response_Regulator"/>
</dbReference>
<reference evidence="5 6" key="1">
    <citation type="submission" date="2018-04" db="EMBL/GenBank/DDBJ databases">
        <title>Pedobacter chongqingensis sp. nov., isolated from a rottenly hemp rope.</title>
        <authorList>
            <person name="Cai Y."/>
        </authorList>
    </citation>
    <scope>NUCLEOTIDE SEQUENCE [LARGE SCALE GENOMIC DNA]</scope>
    <source>
        <strain evidence="5 6">FJ4-8</strain>
    </source>
</reference>
<feature type="domain" description="Response regulatory" evidence="4">
    <location>
        <begin position="230"/>
        <end position="347"/>
    </location>
</feature>
<dbReference type="Pfam" id="PF00072">
    <property type="entry name" value="Response_reg"/>
    <property type="match status" value="1"/>
</dbReference>
<keyword evidence="6" id="KW-1185">Reference proteome</keyword>
<dbReference type="Gene3D" id="3.40.50.2300">
    <property type="match status" value="1"/>
</dbReference>
<dbReference type="Gene3D" id="3.30.450.20">
    <property type="entry name" value="PAS domain"/>
    <property type="match status" value="1"/>
</dbReference>
<dbReference type="Proteomes" id="UP000245647">
    <property type="component" value="Unassembled WGS sequence"/>
</dbReference>
<sequence length="347" mass="39211">MNNLSTAEIYETKLIEALSLLSAVCRLTLTGTWEIQIRNNKGNPLDISNLSEEAQLITGYTRIQDPVAFFASVIPYEDQIQMQNSFSVALENNSVYSVKHRIIQGQTERLIYQRGELIFDRQTGIASKMLCICSDITNYQPGSQFPEDEGELAFITSHKLRAPLTNILALSDMLKNMSDDLVGADRIKELLLVIGEQAKHLDDAVQKLNKLVSHTNQSTFKTKLLKKVKELILIDDEPLANRIHTRLIGSMNPQLHVTAFTDPSQGMHFIKGCEIDALLLLDINMPVMDAWACLDFMRENEINNQVIILSSSINPLDKQKASEYNNVVGFLNKPLTKENIKWLLEQH</sequence>
<dbReference type="SUPFAM" id="SSF52172">
    <property type="entry name" value="CheY-like"/>
    <property type="match status" value="1"/>
</dbReference>
<accession>A0A2U2PBY2</accession>
<gene>
    <name evidence="5" type="ORF">DDR33_19690</name>
</gene>
<comment type="caution">
    <text evidence="5">The sequence shown here is derived from an EMBL/GenBank/DDBJ whole genome shotgun (WGS) entry which is preliminary data.</text>
</comment>
<evidence type="ECO:0000259" key="4">
    <source>
        <dbReference type="PROSITE" id="PS50110"/>
    </source>
</evidence>
<dbReference type="GO" id="GO:0000155">
    <property type="term" value="F:phosphorelay sensor kinase activity"/>
    <property type="evidence" value="ECO:0007669"/>
    <property type="project" value="InterPro"/>
</dbReference>
<dbReference type="EMBL" id="QEAS01000019">
    <property type="protein sequence ID" value="PWG78882.1"/>
    <property type="molecule type" value="Genomic_DNA"/>
</dbReference>
<evidence type="ECO:0000313" key="6">
    <source>
        <dbReference type="Proteomes" id="UP000245647"/>
    </source>
</evidence>
<dbReference type="SUPFAM" id="SSF47384">
    <property type="entry name" value="Homodimeric domain of signal transducing histidine kinase"/>
    <property type="match status" value="1"/>
</dbReference>
<dbReference type="SMART" id="SM00448">
    <property type="entry name" value="REC"/>
    <property type="match status" value="1"/>
</dbReference>
<dbReference type="InterPro" id="IPR036097">
    <property type="entry name" value="HisK_dim/P_sf"/>
</dbReference>
<dbReference type="PANTHER" id="PTHR43228:SF1">
    <property type="entry name" value="TWO-COMPONENT RESPONSE REGULATOR ARR22"/>
    <property type="match status" value="1"/>
</dbReference>
<dbReference type="OrthoDB" id="1121174at2"/>
<evidence type="ECO:0000313" key="5">
    <source>
        <dbReference type="EMBL" id="PWG78882.1"/>
    </source>
</evidence>
<dbReference type="AlphaFoldDB" id="A0A2U2PBY2"/>
<dbReference type="PROSITE" id="PS50110">
    <property type="entry name" value="RESPONSE_REGULATORY"/>
    <property type="match status" value="1"/>
</dbReference>
<evidence type="ECO:0000256" key="2">
    <source>
        <dbReference type="ARBA" id="ARBA00012438"/>
    </source>
</evidence>
<dbReference type="Gene3D" id="1.10.287.130">
    <property type="match status" value="1"/>
</dbReference>
<dbReference type="PANTHER" id="PTHR43228">
    <property type="entry name" value="TWO-COMPONENT RESPONSE REGULATOR"/>
    <property type="match status" value="1"/>
</dbReference>
<evidence type="ECO:0000256" key="1">
    <source>
        <dbReference type="ARBA" id="ARBA00000085"/>
    </source>
</evidence>
<proteinExistence type="predicted"/>
<dbReference type="InterPro" id="IPR011006">
    <property type="entry name" value="CheY-like_superfamily"/>
</dbReference>
<comment type="catalytic activity">
    <reaction evidence="1">
        <text>ATP + protein L-histidine = ADP + protein N-phospho-L-histidine.</text>
        <dbReference type="EC" id="2.7.13.3"/>
    </reaction>
</comment>
<organism evidence="5 6">
    <name type="scientific">Pararcticibacter amylolyticus</name>
    <dbReference type="NCBI Taxonomy" id="2173175"/>
    <lineage>
        <taxon>Bacteria</taxon>
        <taxon>Pseudomonadati</taxon>
        <taxon>Bacteroidota</taxon>
        <taxon>Sphingobacteriia</taxon>
        <taxon>Sphingobacteriales</taxon>
        <taxon>Sphingobacteriaceae</taxon>
        <taxon>Pararcticibacter</taxon>
    </lineage>
</organism>
<dbReference type="InterPro" id="IPR003661">
    <property type="entry name" value="HisK_dim/P_dom"/>
</dbReference>